<evidence type="ECO:0000313" key="6">
    <source>
        <dbReference type="EMBL" id="SFD18110.1"/>
    </source>
</evidence>
<keyword evidence="2" id="KW-0964">Secreted</keyword>
<protein>
    <submittedName>
        <fullName evidence="6">VCBS repeat-containing protein</fullName>
    </submittedName>
</protein>
<name>A0A1I1QJ28_9HYPH</name>
<dbReference type="RefSeq" id="WP_074797718.1">
    <property type="nucleotide sequence ID" value="NZ_FOMB01000026.1"/>
</dbReference>
<sequence length="1193" mass="121638">MAIVQYVAVLGQSNAEAMFNFYGDDETGATEIAGALSSAFLSTGATSLNASAVRGMLGGIGTTGKYATASNVLIENLAVGGTTVDGNAIGVSPSIAWWYPDTDTPGQLLLTAVSRINQVLSAIQAAGNEVVLSVVWAQGENDAKLIMDGKSDAGTYKEATTELFARLTSSVNAPFDIYLQEVGVTNYTGGDARWNGGQDIIRAAQREIATQSDRIHIAAVTEDLPLRDHVHISEESYEVVGRRLASYIAFDKGFTTEIPSPRPFVDPDLGPLVDQPPLARADVIEASLNQLTVSSNVLTNDYDPDRDAISVISADGHPVASGSATVVQGLYGTLTINANGSYAYVVNTAIVGPDSFANGNLHETFDYVIRDQDNFTAKTSLTVSIVGVPEINTFVGTANKDSLSGTVENDVLLGLGGDDTLKGREGDDRIYGGTGIDTVEGNAGNDVIIGGDGADKLKGSGGNDTFVIRSAAEAGDAIADWGSSETLDLTGLYAGSGATTASALIANGQLEIRTVAGGSQVWATINGSAFLVAAITGPVITATQIKVNNATHYVEDGYAAPGYGGPTTLPTHPPVANPDGNQATSSTPTVIGNVLENDSDPEEDALAVISVDGLTVAAGSATIVAGLYGTLTINRDGSYSYVVDPSKVQPGQGSLHDIFTYGIEDTESLHDTAALTITVVVPDIARQPPTAVDDVNAASPANATVSGNVVTNDTDPTNEVLRIVSVDGHAVVTGSPTVIVGLFGTLTINVNGSYSYVVDPAKVPAGQGSLPDVFHYTVADPGNLQDAGTLTVTVRAPALQPPVAVDDANAASLSNATVSGNVVTNDTDPNHDVLRIVSVDGHAVAAGSPTVVVGSYGALTIHSDGTYSYVVDLAKVPAGQGNLPDIFNYTVADPGNLQDAGKLTVTVSAPALQPPVAVDDVNAAPLDIATVSGNVIANDTDSNHDVLSIVSVSGHAVASGSPTIVIGSYGTLTINTDGSYSYTVDPAKVPAGQGSLPEVFTYTVSDPSHLQDSGALTVTVTSPPISGGDTNTDGNMPPAGAIVGTDAINRITGGAGADRIHGLGGADTLKGGLGNDIIFGGSGADILEGNDGADILFGGTGNDSIKGGAGADTLVFSDGDGSDTVLQLRRDDTIILENSLFHTKADALAALVAGPQAGTFVLNYSPVDSITFTDTTLVELTGAVWVFGSADIV</sequence>
<dbReference type="EMBL" id="FOMB01000026">
    <property type="protein sequence ID" value="SFD18110.1"/>
    <property type="molecule type" value="Genomic_DNA"/>
</dbReference>
<dbReference type="InterPro" id="IPR018511">
    <property type="entry name" value="Hemolysin-typ_Ca-bd_CS"/>
</dbReference>
<dbReference type="PANTHER" id="PTHR38340:SF1">
    <property type="entry name" value="S-LAYER PROTEIN"/>
    <property type="match status" value="1"/>
</dbReference>
<dbReference type="SUPFAM" id="SSF51120">
    <property type="entry name" value="beta-Roll"/>
    <property type="match status" value="2"/>
</dbReference>
<dbReference type="OrthoDB" id="8143322at2"/>
<dbReference type="InterPro" id="IPR040853">
    <property type="entry name" value="RapA2_cadherin-like"/>
</dbReference>
<dbReference type="PANTHER" id="PTHR38340">
    <property type="entry name" value="S-LAYER PROTEIN"/>
    <property type="match status" value="1"/>
</dbReference>
<evidence type="ECO:0000313" key="7">
    <source>
        <dbReference type="Proteomes" id="UP000182258"/>
    </source>
</evidence>
<dbReference type="Pfam" id="PF17803">
    <property type="entry name" value="Cadherin_4"/>
    <property type="match status" value="4"/>
</dbReference>
<dbReference type="Proteomes" id="UP000182258">
    <property type="component" value="Unassembled WGS sequence"/>
</dbReference>
<dbReference type="InterPro" id="IPR010221">
    <property type="entry name" value="VCBS_dom"/>
</dbReference>
<feature type="domain" description="RapA2 cadherin-like" evidence="5">
    <location>
        <begin position="572"/>
        <end position="641"/>
    </location>
</feature>
<feature type="domain" description="RapA2 cadherin-like" evidence="5">
    <location>
        <begin position="676"/>
        <end position="756"/>
    </location>
</feature>
<dbReference type="PROSITE" id="PS00330">
    <property type="entry name" value="HEMOLYSIN_CALCIUM"/>
    <property type="match status" value="2"/>
</dbReference>
<dbReference type="STRING" id="728005.SAMN04488059_12622"/>
<dbReference type="InterPro" id="IPR050557">
    <property type="entry name" value="RTX_toxin/Mannuronan_C5-epim"/>
</dbReference>
<dbReference type="AlphaFoldDB" id="A0A1I1QJ28"/>
<feature type="domain" description="Sialate O-acetylesterase" evidence="4">
    <location>
        <begin position="117"/>
        <end position="246"/>
    </location>
</feature>
<evidence type="ECO:0000256" key="3">
    <source>
        <dbReference type="ARBA" id="ARBA00022801"/>
    </source>
</evidence>
<proteinExistence type="predicted"/>
<dbReference type="Pfam" id="PF03629">
    <property type="entry name" value="SASA"/>
    <property type="match status" value="1"/>
</dbReference>
<dbReference type="GO" id="GO:0005576">
    <property type="term" value="C:extracellular region"/>
    <property type="evidence" value="ECO:0007669"/>
    <property type="project" value="UniProtKB-SubCell"/>
</dbReference>
<accession>A0A1I1QJ28</accession>
<feature type="domain" description="RapA2 cadherin-like" evidence="5">
    <location>
        <begin position="789"/>
        <end position="869"/>
    </location>
</feature>
<dbReference type="InterPro" id="IPR036514">
    <property type="entry name" value="SGNH_hydro_sf"/>
</dbReference>
<dbReference type="InterPro" id="IPR005181">
    <property type="entry name" value="SASA"/>
</dbReference>
<feature type="domain" description="RapA2 cadherin-like" evidence="5">
    <location>
        <begin position="273"/>
        <end position="344"/>
    </location>
</feature>
<evidence type="ECO:0000259" key="5">
    <source>
        <dbReference type="Pfam" id="PF17803"/>
    </source>
</evidence>
<dbReference type="PRINTS" id="PR00313">
    <property type="entry name" value="CABNDNGRPT"/>
</dbReference>
<dbReference type="Pfam" id="PF00353">
    <property type="entry name" value="HemolysinCabind"/>
    <property type="match status" value="4"/>
</dbReference>
<organism evidence="6 7">
    <name type="scientific">Devosia psychrophila</name>
    <dbReference type="NCBI Taxonomy" id="728005"/>
    <lineage>
        <taxon>Bacteria</taxon>
        <taxon>Pseudomonadati</taxon>
        <taxon>Pseudomonadota</taxon>
        <taxon>Alphaproteobacteria</taxon>
        <taxon>Hyphomicrobiales</taxon>
        <taxon>Devosiaceae</taxon>
        <taxon>Devosia</taxon>
    </lineage>
</organism>
<dbReference type="GO" id="GO:0005509">
    <property type="term" value="F:calcium ion binding"/>
    <property type="evidence" value="ECO:0007669"/>
    <property type="project" value="InterPro"/>
</dbReference>
<evidence type="ECO:0000256" key="2">
    <source>
        <dbReference type="ARBA" id="ARBA00022525"/>
    </source>
</evidence>
<keyword evidence="3" id="KW-0378">Hydrolase</keyword>
<dbReference type="Pfam" id="PF17963">
    <property type="entry name" value="Big_9"/>
    <property type="match status" value="1"/>
</dbReference>
<gene>
    <name evidence="6" type="ORF">SAMN04488059_12622</name>
</gene>
<reference evidence="6 7" key="1">
    <citation type="submission" date="2016-10" db="EMBL/GenBank/DDBJ databases">
        <authorList>
            <person name="de Groot N.N."/>
        </authorList>
    </citation>
    <scope>NUCLEOTIDE SEQUENCE [LARGE SCALE GENOMIC DNA]</scope>
    <source>
        <strain evidence="6 7">CGMCC 1.10210</strain>
    </source>
</reference>
<dbReference type="GO" id="GO:0016788">
    <property type="term" value="F:hydrolase activity, acting on ester bonds"/>
    <property type="evidence" value="ECO:0007669"/>
    <property type="project" value="UniProtKB-ARBA"/>
</dbReference>
<dbReference type="InterPro" id="IPR011049">
    <property type="entry name" value="Serralysin-like_metalloprot_C"/>
</dbReference>
<dbReference type="InterPro" id="IPR001343">
    <property type="entry name" value="Hemolysn_Ca-bd"/>
</dbReference>
<evidence type="ECO:0000259" key="4">
    <source>
        <dbReference type="Pfam" id="PF03629"/>
    </source>
</evidence>
<comment type="subcellular location">
    <subcellularLocation>
        <location evidence="1">Secreted</location>
    </subcellularLocation>
</comment>
<dbReference type="NCBIfam" id="TIGR01965">
    <property type="entry name" value="VCBS_repeat"/>
    <property type="match status" value="4"/>
</dbReference>
<dbReference type="Gene3D" id="2.150.10.10">
    <property type="entry name" value="Serralysin-like metalloprotease, C-terminal"/>
    <property type="match status" value="4"/>
</dbReference>
<dbReference type="Gene3D" id="3.40.50.1110">
    <property type="entry name" value="SGNH hydrolase"/>
    <property type="match status" value="1"/>
</dbReference>
<dbReference type="SUPFAM" id="SSF52266">
    <property type="entry name" value="SGNH hydrolase"/>
    <property type="match status" value="1"/>
</dbReference>
<evidence type="ECO:0000256" key="1">
    <source>
        <dbReference type="ARBA" id="ARBA00004613"/>
    </source>
</evidence>